<reference evidence="2" key="1">
    <citation type="journal article" date="2021" name="Proc. Natl. Acad. Sci. U.S.A.">
        <title>A Catalog of Tens of Thousands of Viruses from Human Metagenomes Reveals Hidden Associations with Chronic Diseases.</title>
        <authorList>
            <person name="Tisza M.J."/>
            <person name="Buck C.B."/>
        </authorList>
    </citation>
    <scope>NUCLEOTIDE SEQUENCE</scope>
    <source>
        <strain evidence="2">Ctx254</strain>
    </source>
</reference>
<protein>
    <submittedName>
        <fullName evidence="2">Uncharacterized protein</fullName>
    </submittedName>
</protein>
<feature type="compositionally biased region" description="Basic residues" evidence="1">
    <location>
        <begin position="30"/>
        <end position="42"/>
    </location>
</feature>
<sequence>MQKSIAKVVQSQRKVLKSGTKVNRSDDKPVRKRIKRQNSKRG</sequence>
<accession>A0A8S5TVS3</accession>
<name>A0A8S5TVS3_9CAUD</name>
<evidence type="ECO:0000256" key="1">
    <source>
        <dbReference type="SAM" id="MobiDB-lite"/>
    </source>
</evidence>
<evidence type="ECO:0000313" key="2">
    <source>
        <dbReference type="EMBL" id="DAF86272.1"/>
    </source>
</evidence>
<feature type="region of interest" description="Disordered" evidence="1">
    <location>
        <begin position="1"/>
        <end position="42"/>
    </location>
</feature>
<proteinExistence type="predicted"/>
<feature type="compositionally biased region" description="Polar residues" evidence="1">
    <location>
        <begin position="1"/>
        <end position="13"/>
    </location>
</feature>
<organism evidence="2">
    <name type="scientific">Siphoviridae sp. ctx254</name>
    <dbReference type="NCBI Taxonomy" id="2825737"/>
    <lineage>
        <taxon>Viruses</taxon>
        <taxon>Duplodnaviria</taxon>
        <taxon>Heunggongvirae</taxon>
        <taxon>Uroviricota</taxon>
        <taxon>Caudoviricetes</taxon>
    </lineage>
</organism>
<dbReference type="EMBL" id="BK015941">
    <property type="protein sequence ID" value="DAF86272.1"/>
    <property type="molecule type" value="Genomic_DNA"/>
</dbReference>